<dbReference type="Proteomes" id="UP000001918">
    <property type="component" value="Chromosome"/>
</dbReference>
<dbReference type="STRING" id="471852.Tcur_3957"/>
<evidence type="ECO:0000313" key="1">
    <source>
        <dbReference type="EMBL" id="ACY99486.1"/>
    </source>
</evidence>
<dbReference type="OrthoDB" id="5186446at2"/>
<sequence length="149" mass="16692">MTDTALRYVEAGRLAAVPNAIVRWLAEHGVSLFGTRVLYVRGRKSGRRRSTVVNLLTMDGERYLVCPRGNSQWVRNLRAAEGRGELGLGRRVEPFAAVEIPDADKPAILRAYLKRWKWQVAALFEGVGPDSSDEELLRVAPGYPVFRLT</sequence>
<evidence type="ECO:0000313" key="2">
    <source>
        <dbReference type="Proteomes" id="UP000001918"/>
    </source>
</evidence>
<dbReference type="GO" id="GO:0016491">
    <property type="term" value="F:oxidoreductase activity"/>
    <property type="evidence" value="ECO:0007669"/>
    <property type="project" value="InterPro"/>
</dbReference>
<dbReference type="InterPro" id="IPR012349">
    <property type="entry name" value="Split_barrel_FMN-bd"/>
</dbReference>
<organism evidence="1 2">
    <name type="scientific">Thermomonospora curvata (strain ATCC 19995 / DSM 43183 / JCM 3096 / KCTC 9072 / NBRC 15933 / NCIMB 10081 / Henssen B9)</name>
    <dbReference type="NCBI Taxonomy" id="471852"/>
    <lineage>
        <taxon>Bacteria</taxon>
        <taxon>Bacillati</taxon>
        <taxon>Actinomycetota</taxon>
        <taxon>Actinomycetes</taxon>
        <taxon>Streptosporangiales</taxon>
        <taxon>Thermomonosporaceae</taxon>
        <taxon>Thermomonospora</taxon>
    </lineage>
</organism>
<dbReference type="InterPro" id="IPR004378">
    <property type="entry name" value="F420H2_quin_Rdtase"/>
</dbReference>
<gene>
    <name evidence="1" type="ordered locus">Tcur_3957</name>
</gene>
<dbReference type="HOGENOM" id="CLU_119016_0_0_11"/>
<evidence type="ECO:0008006" key="3">
    <source>
        <dbReference type="Google" id="ProtNLM"/>
    </source>
</evidence>
<reference evidence="1 2" key="1">
    <citation type="journal article" date="2011" name="Stand. Genomic Sci.">
        <title>Complete genome sequence of Thermomonospora curvata type strain (B9).</title>
        <authorList>
            <person name="Chertkov O."/>
            <person name="Sikorski J."/>
            <person name="Nolan M."/>
            <person name="Lapidus A."/>
            <person name="Lucas S."/>
            <person name="Del Rio T.G."/>
            <person name="Tice H."/>
            <person name="Cheng J.F."/>
            <person name="Goodwin L."/>
            <person name="Pitluck S."/>
            <person name="Liolios K."/>
            <person name="Ivanova N."/>
            <person name="Mavromatis K."/>
            <person name="Mikhailova N."/>
            <person name="Ovchinnikova G."/>
            <person name="Pati A."/>
            <person name="Chen A."/>
            <person name="Palaniappan K."/>
            <person name="Djao O.D."/>
            <person name="Land M."/>
            <person name="Hauser L."/>
            <person name="Chang Y.J."/>
            <person name="Jeffries C.D."/>
            <person name="Brettin T."/>
            <person name="Han C."/>
            <person name="Detter J.C."/>
            <person name="Rohde M."/>
            <person name="Goker M."/>
            <person name="Woyke T."/>
            <person name="Bristow J."/>
            <person name="Eisen J.A."/>
            <person name="Markowitz V."/>
            <person name="Hugenholtz P."/>
            <person name="Klenk H.P."/>
            <person name="Kyrpides N.C."/>
        </authorList>
    </citation>
    <scope>NUCLEOTIDE SEQUENCE [LARGE SCALE GENOMIC DNA]</scope>
    <source>
        <strain evidence="2">ATCC 19995 / DSM 43183 / JCM 3096 / KCTC 9072 / NBRC 15933 / NCIMB 10081 / Henssen B9</strain>
    </source>
</reference>
<dbReference type="RefSeq" id="WP_012854270.1">
    <property type="nucleotide sequence ID" value="NC_013510.1"/>
</dbReference>
<proteinExistence type="predicted"/>
<name>D1AE60_THECD</name>
<dbReference type="Gene3D" id="2.30.110.10">
    <property type="entry name" value="Electron Transport, Fmn-binding Protein, Chain A"/>
    <property type="match status" value="1"/>
</dbReference>
<dbReference type="KEGG" id="tcu:Tcur_3957"/>
<dbReference type="EMBL" id="CP001738">
    <property type="protein sequence ID" value="ACY99486.1"/>
    <property type="molecule type" value="Genomic_DNA"/>
</dbReference>
<dbReference type="eggNOG" id="ENOG5032QW3">
    <property type="taxonomic scope" value="Bacteria"/>
</dbReference>
<protein>
    <recommendedName>
        <fullName evidence="3">Nitroreductase</fullName>
    </recommendedName>
</protein>
<keyword evidence="2" id="KW-1185">Reference proteome</keyword>
<accession>D1AE60</accession>
<dbReference type="AlphaFoldDB" id="D1AE60"/>
<dbReference type="Pfam" id="PF04075">
    <property type="entry name" value="F420H2_quin_red"/>
    <property type="match status" value="1"/>
</dbReference>